<dbReference type="Proteomes" id="UP001524435">
    <property type="component" value="Unassembled WGS sequence"/>
</dbReference>
<reference evidence="2 3" key="1">
    <citation type="submission" date="2022-06" db="EMBL/GenBank/DDBJ databases">
        <title>Isolation of gut microbiota from human fecal samples.</title>
        <authorList>
            <person name="Pamer E.G."/>
            <person name="Barat B."/>
            <person name="Waligurski E."/>
            <person name="Medina S."/>
            <person name="Paddock L."/>
            <person name="Mostad J."/>
        </authorList>
    </citation>
    <scope>NUCLEOTIDE SEQUENCE [LARGE SCALE GENOMIC DNA]</scope>
    <source>
        <strain evidence="2 3">DFI.6.1</strain>
    </source>
</reference>
<accession>A0ABT1SKA6</accession>
<keyword evidence="3" id="KW-1185">Reference proteome</keyword>
<keyword evidence="1" id="KW-0812">Transmembrane</keyword>
<dbReference type="RefSeq" id="WP_102268279.1">
    <property type="nucleotide sequence ID" value="NZ_CALVCM010000002.1"/>
</dbReference>
<evidence type="ECO:0000256" key="1">
    <source>
        <dbReference type="SAM" id="Phobius"/>
    </source>
</evidence>
<name>A0ABT1SKA6_9FIRM</name>
<dbReference type="EMBL" id="JANGCH010000005">
    <property type="protein sequence ID" value="MCQ5121651.1"/>
    <property type="molecule type" value="Genomic_DNA"/>
</dbReference>
<evidence type="ECO:0000313" key="3">
    <source>
        <dbReference type="Proteomes" id="UP001524435"/>
    </source>
</evidence>
<sequence>MKDLFAMLCIRFAKRNTPVRKKNFLKWMMENCKQMKVKHKVDEKTEKRMTSTNLICGDLKHADVVFVAGYDTPSKVYIPGYQYYPFDEKKDHKMEMLSLVIQLLMSFIVLIALFFLIRGWSGYNIWLKIGCVIGSAVLLVAAYLFGKGAANKYNFNKNNAALSVAMTLLTQSVDKKYENVAFVFTDFSSASFMGYRQLSQMREISNKNIVILDCIASEGELFAAYNNGGKECAMSLKQIDGDIQTLDYTDAAGVFGLFRKLTYVTSGKKVDDRQVAIAHTRSRKDSKADFDRIEKVYQFLLAYMDQLGTAPKK</sequence>
<evidence type="ECO:0000313" key="2">
    <source>
        <dbReference type="EMBL" id="MCQ5121651.1"/>
    </source>
</evidence>
<feature type="transmembrane region" description="Helical" evidence="1">
    <location>
        <begin position="123"/>
        <end position="145"/>
    </location>
</feature>
<keyword evidence="1" id="KW-1133">Transmembrane helix</keyword>
<gene>
    <name evidence="2" type="ORF">NE663_05170</name>
</gene>
<comment type="caution">
    <text evidence="2">The sequence shown here is derived from an EMBL/GenBank/DDBJ whole genome shotgun (WGS) entry which is preliminary data.</text>
</comment>
<organism evidence="2 3">
    <name type="scientific">Massilicoli timonensis</name>
    <dbReference type="NCBI Taxonomy" id="2015901"/>
    <lineage>
        <taxon>Bacteria</taxon>
        <taxon>Bacillati</taxon>
        <taxon>Bacillota</taxon>
        <taxon>Erysipelotrichia</taxon>
        <taxon>Erysipelotrichales</taxon>
        <taxon>Erysipelotrichaceae</taxon>
        <taxon>Massilicoli</taxon>
    </lineage>
</organism>
<keyword evidence="1" id="KW-0472">Membrane</keyword>
<proteinExistence type="predicted"/>
<protein>
    <submittedName>
        <fullName evidence="2">Uncharacterized protein</fullName>
    </submittedName>
</protein>
<feature type="transmembrane region" description="Helical" evidence="1">
    <location>
        <begin position="96"/>
        <end position="117"/>
    </location>
</feature>